<evidence type="ECO:0000256" key="1">
    <source>
        <dbReference type="SAM" id="MobiDB-lite"/>
    </source>
</evidence>
<sequence length="373" mass="40967">MLTFATTPQARTFAPGKVKNRSRPKPGHSRKIRSLLRGILTGREMSPLLTASHTPVLSRQQETANTSANAYEREADRVADHVMNKPVARQEPGQASPANEEYEATDNVAIQAKGISGATCSSAANIEDDDDSGQMVQKKAQDGGQSEVTPALKSQLKQGGGNKLPGRLRREMEARFGHSFSQVRIHTDGQAVKMTRQLNAEAFASGNHIYLNSGKFNPGSFAGKWLLAHELTHVLQQRNSQNKRVDAMPISSVRSLAVQRYKLKGFPAAKEAQMHTAIATAIATVSSCSYLSWLGKLLIKTALRKLRYDYVPDLGLCGWTFPASWYIEIGKEAFNHSKCCDLAATLAHEASHTEWYTEGRARKMECKCFGCSC</sequence>
<evidence type="ECO:0000259" key="2">
    <source>
        <dbReference type="Pfam" id="PF13699"/>
    </source>
</evidence>
<dbReference type="KEGG" id="tvd:SG34_033905"/>
<dbReference type="Pfam" id="PF13699">
    <property type="entry name" value="eCIS_core"/>
    <property type="match status" value="1"/>
</dbReference>
<reference evidence="4 5" key="3">
    <citation type="journal article" date="2022" name="Mar. Drugs">
        <title>Bioassay-Guided Fractionation Leads to the Detection of Cholic Acid Generated by the Rare Thalassomonas sp.</title>
        <authorList>
            <person name="Pheiffer F."/>
            <person name="Schneider Y.K."/>
            <person name="Hansen E.H."/>
            <person name="Andersen J.H."/>
            <person name="Isaksson J."/>
            <person name="Busche T."/>
            <person name="R C."/>
            <person name="Kalinowski J."/>
            <person name="Zyl L.V."/>
            <person name="Trindade M."/>
        </authorList>
    </citation>
    <scope>NUCLEOTIDE SEQUENCE [LARGE SCALE GENOMIC DNA]</scope>
    <source>
        <strain evidence="4 5">XOM25</strain>
    </source>
</reference>
<dbReference type="EMBL" id="CP059734">
    <property type="protein sequence ID" value="WDE08885.1"/>
    <property type="molecule type" value="Genomic_DNA"/>
</dbReference>
<reference evidence="4" key="2">
    <citation type="submission" date="2020-07" db="EMBL/GenBank/DDBJ databases">
        <authorList>
            <person name="van Zyl L.J."/>
            <person name="Busche T."/>
            <person name="Ruckert C."/>
            <person name="Kalinowski J."/>
            <person name="Trindade M.I."/>
        </authorList>
    </citation>
    <scope>NUCLEOTIDE SEQUENCE</scope>
    <source>
        <strain evidence="4">XOM25</strain>
    </source>
</reference>
<dbReference type="RefSeq" id="WP_161797975.1">
    <property type="nucleotide sequence ID" value="NZ_CP059734.1"/>
</dbReference>
<dbReference type="Proteomes" id="UP000032352">
    <property type="component" value="Chromosome pTvir"/>
</dbReference>
<dbReference type="KEGG" id="tvd:SG34_029540"/>
<feature type="domain" description="eCIS core" evidence="2">
    <location>
        <begin position="164"/>
        <end position="239"/>
    </location>
</feature>
<feature type="region of interest" description="Disordered" evidence="1">
    <location>
        <begin position="122"/>
        <end position="165"/>
    </location>
</feature>
<feature type="compositionally biased region" description="Polar residues" evidence="1">
    <location>
        <begin position="1"/>
        <end position="10"/>
    </location>
</feature>
<accession>A0AAE9Z9V0</accession>
<evidence type="ECO:0000313" key="5">
    <source>
        <dbReference type="Proteomes" id="UP000032352"/>
    </source>
</evidence>
<feature type="compositionally biased region" description="Basic residues" evidence="1">
    <location>
        <begin position="18"/>
        <end position="30"/>
    </location>
</feature>
<name>A0AAE9Z9V0_9GAMM</name>
<keyword evidence="5" id="KW-1185">Reference proteome</keyword>
<reference evidence="4 5" key="1">
    <citation type="journal article" date="2015" name="Genome Announc.">
        <title>Draft Genome Sequences of Marine Isolates of Thalassomonas viridans and Thalassomonas actiniarum.</title>
        <authorList>
            <person name="Olonade I."/>
            <person name="van Zyl L.J."/>
            <person name="Trindade M."/>
        </authorList>
    </citation>
    <scope>NUCLEOTIDE SEQUENCE [LARGE SCALE GENOMIC DNA]</scope>
    <source>
        <strain evidence="4 5">XOM25</strain>
    </source>
</reference>
<proteinExistence type="predicted"/>
<evidence type="ECO:0000313" key="4">
    <source>
        <dbReference type="EMBL" id="WDE08932.1"/>
    </source>
</evidence>
<evidence type="ECO:0000313" key="3">
    <source>
        <dbReference type="EMBL" id="WDE08885.1"/>
    </source>
</evidence>
<dbReference type="InterPro" id="IPR025295">
    <property type="entry name" value="eCIS_core_dom"/>
</dbReference>
<feature type="region of interest" description="Disordered" evidence="1">
    <location>
        <begin position="1"/>
        <end position="30"/>
    </location>
</feature>
<gene>
    <name evidence="4" type="ORF">SG34_029540</name>
    <name evidence="3" type="ORF">SG34_033905</name>
</gene>
<dbReference type="AlphaFoldDB" id="A0AAE9Z9V0"/>
<dbReference type="EMBL" id="CP059734">
    <property type="protein sequence ID" value="WDE08932.1"/>
    <property type="molecule type" value="Genomic_DNA"/>
</dbReference>
<protein>
    <submittedName>
        <fullName evidence="4">DUF4157 domain-containing protein</fullName>
    </submittedName>
</protein>
<organism evidence="4 5">
    <name type="scientific">Thalassomonas viridans</name>
    <dbReference type="NCBI Taxonomy" id="137584"/>
    <lineage>
        <taxon>Bacteria</taxon>
        <taxon>Pseudomonadati</taxon>
        <taxon>Pseudomonadota</taxon>
        <taxon>Gammaproteobacteria</taxon>
        <taxon>Alteromonadales</taxon>
        <taxon>Colwelliaceae</taxon>
        <taxon>Thalassomonas</taxon>
    </lineage>
</organism>